<dbReference type="Proteomes" id="UP000091820">
    <property type="component" value="Unassembled WGS sequence"/>
</dbReference>
<feature type="transmembrane region" description="Helical" evidence="1">
    <location>
        <begin position="104"/>
        <end position="129"/>
    </location>
</feature>
<proteinExistence type="predicted"/>
<evidence type="ECO:0000313" key="2">
    <source>
        <dbReference type="EnsemblMetazoa" id="GBRI019432-PA"/>
    </source>
</evidence>
<reference evidence="2" key="2">
    <citation type="submission" date="2020-05" db="UniProtKB">
        <authorList>
            <consortium name="EnsemblMetazoa"/>
        </authorList>
    </citation>
    <scope>IDENTIFICATION</scope>
    <source>
        <strain evidence="2">IAEA</strain>
    </source>
</reference>
<name>A0A1A9WH19_9MUSC</name>
<accession>A0A1A9WH19</accession>
<keyword evidence="1" id="KW-0812">Transmembrane</keyword>
<keyword evidence="3" id="KW-1185">Reference proteome</keyword>
<keyword evidence="1" id="KW-0472">Membrane</keyword>
<dbReference type="VEuPathDB" id="VectorBase:GBRI019432"/>
<evidence type="ECO:0000256" key="1">
    <source>
        <dbReference type="SAM" id="Phobius"/>
    </source>
</evidence>
<keyword evidence="1" id="KW-1133">Transmembrane helix</keyword>
<reference evidence="3" key="1">
    <citation type="submission" date="2014-03" db="EMBL/GenBank/DDBJ databases">
        <authorList>
            <person name="Aksoy S."/>
            <person name="Warren W."/>
            <person name="Wilson R.K."/>
        </authorList>
    </citation>
    <scope>NUCLEOTIDE SEQUENCE [LARGE SCALE GENOMIC DNA]</scope>
    <source>
        <strain evidence="3">IAEA</strain>
    </source>
</reference>
<organism evidence="2 3">
    <name type="scientific">Glossina brevipalpis</name>
    <dbReference type="NCBI Taxonomy" id="37001"/>
    <lineage>
        <taxon>Eukaryota</taxon>
        <taxon>Metazoa</taxon>
        <taxon>Ecdysozoa</taxon>
        <taxon>Arthropoda</taxon>
        <taxon>Hexapoda</taxon>
        <taxon>Insecta</taxon>
        <taxon>Pterygota</taxon>
        <taxon>Neoptera</taxon>
        <taxon>Endopterygota</taxon>
        <taxon>Diptera</taxon>
        <taxon>Brachycera</taxon>
        <taxon>Muscomorpha</taxon>
        <taxon>Hippoboscoidea</taxon>
        <taxon>Glossinidae</taxon>
        <taxon>Glossina</taxon>
    </lineage>
</organism>
<protein>
    <submittedName>
        <fullName evidence="2">Uncharacterized protein</fullName>
    </submittedName>
</protein>
<feature type="transmembrane region" description="Helical" evidence="1">
    <location>
        <begin position="141"/>
        <end position="159"/>
    </location>
</feature>
<dbReference type="EnsemblMetazoa" id="GBRI019432-RA">
    <property type="protein sequence ID" value="GBRI019432-PA"/>
    <property type="gene ID" value="GBRI019432"/>
</dbReference>
<dbReference type="AlphaFoldDB" id="A0A1A9WH19"/>
<evidence type="ECO:0000313" key="3">
    <source>
        <dbReference type="Proteomes" id="UP000091820"/>
    </source>
</evidence>
<sequence length="174" mass="19322">MFSRNCEILACTSSPDGKFYALESTIFHGHWKVTACAAPKYRKEISTKFGTISFVTIYLGTSSVSDGCKKTCTGCLRCREANQLNISEPTKEALTVEVVKFTELLYVVVAVELLQFSLVRLWYFGVYLVHFSTPGNCSIRYFRAFVFSPIICIPLMSASGPSGNGAKPWARRAT</sequence>